<protein>
    <submittedName>
        <fullName evidence="1">Uncharacterized protein</fullName>
    </submittedName>
</protein>
<sequence>VVPCPIVDFCLSGLDFDGPRTHVQKQVQPSIQQLHRKKVHLVVLLALRVPPVLGFAVGEEYQPVGLRGAEVKGDGADALGVPLGQGEKGVRGLEVDGVKCGNVLALEDHVSLEFHLGVKDASQARELQADVVVLVHHLRVED</sequence>
<dbReference type="Proteomes" id="UP000265000">
    <property type="component" value="Unplaced"/>
</dbReference>
<reference evidence="1" key="2">
    <citation type="submission" date="2025-09" db="UniProtKB">
        <authorList>
            <consortium name="Ensembl"/>
        </authorList>
    </citation>
    <scope>IDENTIFICATION</scope>
</reference>
<evidence type="ECO:0000313" key="2">
    <source>
        <dbReference type="Proteomes" id="UP000265000"/>
    </source>
</evidence>
<name>A0A3Q2QAJ7_FUNHE</name>
<proteinExistence type="predicted"/>
<dbReference type="Ensembl" id="ENSFHET00000009282.1">
    <property type="protein sequence ID" value="ENSFHEP00000023846.1"/>
    <property type="gene ID" value="ENSFHEG00000005097.1"/>
</dbReference>
<accession>A0A3Q2QAJ7</accession>
<evidence type="ECO:0000313" key="1">
    <source>
        <dbReference type="Ensembl" id="ENSFHEP00000023846.1"/>
    </source>
</evidence>
<reference evidence="1" key="1">
    <citation type="submission" date="2025-08" db="UniProtKB">
        <authorList>
            <consortium name="Ensembl"/>
        </authorList>
    </citation>
    <scope>IDENTIFICATION</scope>
</reference>
<organism evidence="1 2">
    <name type="scientific">Fundulus heteroclitus</name>
    <name type="common">Killifish</name>
    <name type="synonym">Mummichog</name>
    <dbReference type="NCBI Taxonomy" id="8078"/>
    <lineage>
        <taxon>Eukaryota</taxon>
        <taxon>Metazoa</taxon>
        <taxon>Chordata</taxon>
        <taxon>Craniata</taxon>
        <taxon>Vertebrata</taxon>
        <taxon>Euteleostomi</taxon>
        <taxon>Actinopterygii</taxon>
        <taxon>Neopterygii</taxon>
        <taxon>Teleostei</taxon>
        <taxon>Neoteleostei</taxon>
        <taxon>Acanthomorphata</taxon>
        <taxon>Ovalentaria</taxon>
        <taxon>Atherinomorphae</taxon>
        <taxon>Cyprinodontiformes</taxon>
        <taxon>Fundulidae</taxon>
        <taxon>Fundulus</taxon>
    </lineage>
</organism>
<dbReference type="AlphaFoldDB" id="A0A3Q2QAJ7"/>
<keyword evidence="2" id="KW-1185">Reference proteome</keyword>
<dbReference type="GeneTree" id="ENSGT00960000186709"/>